<dbReference type="Pfam" id="PF13384">
    <property type="entry name" value="HTH_23"/>
    <property type="match status" value="1"/>
</dbReference>
<evidence type="ECO:0000256" key="1">
    <source>
        <dbReference type="ARBA" id="ARBA00004123"/>
    </source>
</evidence>
<dbReference type="AlphaFoldDB" id="A0A0K2V4S1"/>
<evidence type="ECO:0000313" key="3">
    <source>
        <dbReference type="EMBL" id="CDW45315.1"/>
    </source>
</evidence>
<accession>A0A0K2V4S1</accession>
<organism evidence="3">
    <name type="scientific">Lepeophtheirus salmonis</name>
    <name type="common">Salmon louse</name>
    <name type="synonym">Caligus salmonis</name>
    <dbReference type="NCBI Taxonomy" id="72036"/>
    <lineage>
        <taxon>Eukaryota</taxon>
        <taxon>Metazoa</taxon>
        <taxon>Ecdysozoa</taxon>
        <taxon>Arthropoda</taxon>
        <taxon>Crustacea</taxon>
        <taxon>Multicrustacea</taxon>
        <taxon>Hexanauplia</taxon>
        <taxon>Copepoda</taxon>
        <taxon>Siphonostomatoida</taxon>
        <taxon>Caligidae</taxon>
        <taxon>Lepeophtheirus</taxon>
    </lineage>
</organism>
<protein>
    <submittedName>
        <fullName evidence="3">Uncharacterized protein</fullName>
    </submittedName>
</protein>
<sequence>MERHRVAILELSARGKTPTEIAKVLNCIRTTVYSVVAKGTPEASTRSKSRPRRSDEMVAAVKKSV</sequence>
<dbReference type="GO" id="GO:0005634">
    <property type="term" value="C:nucleus"/>
    <property type="evidence" value="ECO:0007669"/>
    <property type="project" value="UniProtKB-SubCell"/>
</dbReference>
<proteinExistence type="predicted"/>
<dbReference type="EMBL" id="HACA01027954">
    <property type="protein sequence ID" value="CDW45315.1"/>
    <property type="molecule type" value="Transcribed_RNA"/>
</dbReference>
<evidence type="ECO:0000256" key="2">
    <source>
        <dbReference type="SAM" id="MobiDB-lite"/>
    </source>
</evidence>
<feature type="region of interest" description="Disordered" evidence="2">
    <location>
        <begin position="39"/>
        <end position="65"/>
    </location>
</feature>
<reference evidence="3" key="1">
    <citation type="submission" date="2014-05" db="EMBL/GenBank/DDBJ databases">
        <authorList>
            <person name="Chronopoulou M."/>
        </authorList>
    </citation>
    <scope>NUCLEOTIDE SEQUENCE</scope>
    <source>
        <tissue evidence="3">Whole organism</tissue>
    </source>
</reference>
<dbReference type="InterPro" id="IPR009057">
    <property type="entry name" value="Homeodomain-like_sf"/>
</dbReference>
<comment type="subcellular location">
    <subcellularLocation>
        <location evidence="1">Nucleus</location>
    </subcellularLocation>
</comment>
<name>A0A0K2V4S1_LEPSM</name>
<dbReference type="SUPFAM" id="SSF46689">
    <property type="entry name" value="Homeodomain-like"/>
    <property type="match status" value="1"/>
</dbReference>